<dbReference type="PANTHER" id="PTHR39610:SF1">
    <property type="match status" value="1"/>
</dbReference>
<keyword evidence="3" id="KW-1185">Reference proteome</keyword>
<protein>
    <submittedName>
        <fullName evidence="2">Uncharacterized protein</fullName>
    </submittedName>
</protein>
<feature type="region of interest" description="Disordered" evidence="1">
    <location>
        <begin position="294"/>
        <end position="328"/>
    </location>
</feature>
<accession>A0AA39Z2I0</accession>
<name>A0AA39Z2I0_9PEZI</name>
<evidence type="ECO:0000256" key="1">
    <source>
        <dbReference type="SAM" id="MobiDB-lite"/>
    </source>
</evidence>
<dbReference type="EMBL" id="JAUJDW010000005">
    <property type="protein sequence ID" value="KAK0662923.1"/>
    <property type="molecule type" value="Genomic_DNA"/>
</dbReference>
<comment type="caution">
    <text evidence="2">The sequence shown here is derived from an EMBL/GenBank/DDBJ whole genome shotgun (WGS) entry which is preliminary data.</text>
</comment>
<gene>
    <name evidence="2" type="ORF">DIS24_g1600</name>
</gene>
<dbReference type="PANTHER" id="PTHR39610">
    <property type="entry name" value="BZIP DOMAIN-CONTAINING PROTEIN-RELATED"/>
    <property type="match status" value="1"/>
</dbReference>
<evidence type="ECO:0000313" key="3">
    <source>
        <dbReference type="Proteomes" id="UP001175001"/>
    </source>
</evidence>
<feature type="compositionally biased region" description="Low complexity" evidence="1">
    <location>
        <begin position="17"/>
        <end position="30"/>
    </location>
</feature>
<feature type="compositionally biased region" description="Polar residues" evidence="1">
    <location>
        <begin position="31"/>
        <end position="56"/>
    </location>
</feature>
<feature type="compositionally biased region" description="Low complexity" evidence="1">
    <location>
        <begin position="63"/>
        <end position="73"/>
    </location>
</feature>
<feature type="region of interest" description="Disordered" evidence="1">
    <location>
        <begin position="179"/>
        <end position="234"/>
    </location>
</feature>
<sequence>MAPDLNSVPPSPRLPQASATATHPSAPAPSNGSNHQTPPASTSHPSSRRASQLSSMNPPPLPLGAAAANGSAPTSQPQSQATYQPFPPLSPHLPGTAPRGSLDEAGVPMRHPRPLTAAELHHELELEQEAVVNRLTRELSALRAHSASVASSVSSTSTSAHPHSSNAFLFEATDPSAVHAGALTGPTHPTASRRHRSSSSVSRASQPHRWSVSSQNQGQGQAPPLQQTDGAGSGVISGASSTYAAGVGMARSPSLGVGTSAAARFEEAALHRQELEEAKKENELLRKRIRDLEAELRGRRSSGGPPATASPREISQSRSSQREDATTS</sequence>
<organism evidence="2 3">
    <name type="scientific">Lasiodiplodia hormozganensis</name>
    <dbReference type="NCBI Taxonomy" id="869390"/>
    <lineage>
        <taxon>Eukaryota</taxon>
        <taxon>Fungi</taxon>
        <taxon>Dikarya</taxon>
        <taxon>Ascomycota</taxon>
        <taxon>Pezizomycotina</taxon>
        <taxon>Dothideomycetes</taxon>
        <taxon>Dothideomycetes incertae sedis</taxon>
        <taxon>Botryosphaeriales</taxon>
        <taxon>Botryosphaeriaceae</taxon>
        <taxon>Lasiodiplodia</taxon>
    </lineage>
</organism>
<evidence type="ECO:0000313" key="2">
    <source>
        <dbReference type="EMBL" id="KAK0662923.1"/>
    </source>
</evidence>
<feature type="compositionally biased region" description="Polar residues" evidence="1">
    <location>
        <begin position="211"/>
        <end position="229"/>
    </location>
</feature>
<reference evidence="2" key="1">
    <citation type="submission" date="2023-06" db="EMBL/GenBank/DDBJ databases">
        <title>Multi-omics analyses reveal the molecular pathogenesis toolkit of Lasiodiplodia hormozganensis, a cross-kingdom pathogen.</title>
        <authorList>
            <person name="Felix C."/>
            <person name="Meneses R."/>
            <person name="Goncalves M.F.M."/>
            <person name="Tilleman L."/>
            <person name="Duarte A.S."/>
            <person name="Jorrin-Novo J.V."/>
            <person name="Van De Peer Y."/>
            <person name="Deforce D."/>
            <person name="Van Nieuwerburgh F."/>
            <person name="Esteves A.C."/>
            <person name="Alves A."/>
        </authorList>
    </citation>
    <scope>NUCLEOTIDE SEQUENCE</scope>
    <source>
        <strain evidence="2">CBS 339.90</strain>
    </source>
</reference>
<proteinExistence type="predicted"/>
<feature type="region of interest" description="Disordered" evidence="1">
    <location>
        <begin position="1"/>
        <end position="111"/>
    </location>
</feature>
<dbReference type="AlphaFoldDB" id="A0AA39Z2I0"/>
<dbReference type="Proteomes" id="UP001175001">
    <property type="component" value="Unassembled WGS sequence"/>
</dbReference>
<feature type="compositionally biased region" description="Polar residues" evidence="1">
    <location>
        <begin position="74"/>
        <end position="83"/>
    </location>
</feature>